<reference evidence="2" key="1">
    <citation type="journal article" date="2020" name="Stud. Mycol.">
        <title>101 Dothideomycetes genomes: a test case for predicting lifestyles and emergence of pathogens.</title>
        <authorList>
            <person name="Haridas S."/>
            <person name="Albert R."/>
            <person name="Binder M."/>
            <person name="Bloem J."/>
            <person name="Labutti K."/>
            <person name="Salamov A."/>
            <person name="Andreopoulos B."/>
            <person name="Baker S."/>
            <person name="Barry K."/>
            <person name="Bills G."/>
            <person name="Bluhm B."/>
            <person name="Cannon C."/>
            <person name="Castanera R."/>
            <person name="Culley D."/>
            <person name="Daum C."/>
            <person name="Ezra D."/>
            <person name="Gonzalez J."/>
            <person name="Henrissat B."/>
            <person name="Kuo A."/>
            <person name="Liang C."/>
            <person name="Lipzen A."/>
            <person name="Lutzoni F."/>
            <person name="Magnuson J."/>
            <person name="Mondo S."/>
            <person name="Nolan M."/>
            <person name="Ohm R."/>
            <person name="Pangilinan J."/>
            <person name="Park H.-J."/>
            <person name="Ramirez L."/>
            <person name="Alfaro M."/>
            <person name="Sun H."/>
            <person name="Tritt A."/>
            <person name="Yoshinaga Y."/>
            <person name="Zwiers L.-H."/>
            <person name="Turgeon B."/>
            <person name="Goodwin S."/>
            <person name="Spatafora J."/>
            <person name="Crous P."/>
            <person name="Grigoriev I."/>
        </authorList>
    </citation>
    <scope>NUCLEOTIDE SEQUENCE</scope>
    <source>
        <strain evidence="2">CBS 379.55</strain>
    </source>
</reference>
<feature type="compositionally biased region" description="Low complexity" evidence="1">
    <location>
        <begin position="23"/>
        <end position="47"/>
    </location>
</feature>
<organism evidence="2 3">
    <name type="scientific">Westerdykella ornata</name>
    <dbReference type="NCBI Taxonomy" id="318751"/>
    <lineage>
        <taxon>Eukaryota</taxon>
        <taxon>Fungi</taxon>
        <taxon>Dikarya</taxon>
        <taxon>Ascomycota</taxon>
        <taxon>Pezizomycotina</taxon>
        <taxon>Dothideomycetes</taxon>
        <taxon>Pleosporomycetidae</taxon>
        <taxon>Pleosporales</taxon>
        <taxon>Sporormiaceae</taxon>
        <taxon>Westerdykella</taxon>
    </lineage>
</organism>
<evidence type="ECO:0000313" key="3">
    <source>
        <dbReference type="Proteomes" id="UP000800097"/>
    </source>
</evidence>
<feature type="compositionally biased region" description="Polar residues" evidence="1">
    <location>
        <begin position="120"/>
        <end position="134"/>
    </location>
</feature>
<accession>A0A6A6JRJ5</accession>
<dbReference type="EMBL" id="ML986488">
    <property type="protein sequence ID" value="KAF2278346.1"/>
    <property type="molecule type" value="Genomic_DNA"/>
</dbReference>
<evidence type="ECO:0000256" key="1">
    <source>
        <dbReference type="SAM" id="MobiDB-lite"/>
    </source>
</evidence>
<sequence length="146" mass="15937">MAQPNPNRQQPPQWIHIPYKPPTTSSGTASSTTRTSSSSNQSGSANTIAPNPQPQYPPAFTRRPELTIHHYQPPSTKTTESRYPVTAPFLVPRMPHPWPAALAPQQAHPVAEYPARTGPRPSNATGEGKNSQSRSQHKNGAPPRRP</sequence>
<gene>
    <name evidence="2" type="ORF">EI97DRAFT_251024</name>
</gene>
<dbReference type="GeneID" id="54547317"/>
<dbReference type="Proteomes" id="UP000800097">
    <property type="component" value="Unassembled WGS sequence"/>
</dbReference>
<proteinExistence type="predicted"/>
<feature type="region of interest" description="Disordered" evidence="1">
    <location>
        <begin position="1"/>
        <end position="83"/>
    </location>
</feature>
<feature type="compositionally biased region" description="Low complexity" evidence="1">
    <location>
        <begin position="1"/>
        <end position="13"/>
    </location>
</feature>
<evidence type="ECO:0000313" key="2">
    <source>
        <dbReference type="EMBL" id="KAF2278346.1"/>
    </source>
</evidence>
<dbReference type="RefSeq" id="XP_033655885.1">
    <property type="nucleotide sequence ID" value="XM_033794142.1"/>
</dbReference>
<protein>
    <submittedName>
        <fullName evidence="2">Uncharacterized protein</fullName>
    </submittedName>
</protein>
<name>A0A6A6JRJ5_WESOR</name>
<dbReference type="AlphaFoldDB" id="A0A6A6JRJ5"/>
<keyword evidence="3" id="KW-1185">Reference proteome</keyword>
<feature type="region of interest" description="Disordered" evidence="1">
    <location>
        <begin position="96"/>
        <end position="146"/>
    </location>
</feature>
<dbReference type="OrthoDB" id="3799321at2759"/>